<feature type="transmembrane region" description="Helical" evidence="1">
    <location>
        <begin position="384"/>
        <end position="409"/>
    </location>
</feature>
<feature type="transmembrane region" description="Helical" evidence="1">
    <location>
        <begin position="148"/>
        <end position="166"/>
    </location>
</feature>
<proteinExistence type="predicted"/>
<protein>
    <recommendedName>
        <fullName evidence="4">Glycosyltransferase RgtA/B/C/D-like domain-containing protein</fullName>
    </recommendedName>
</protein>
<evidence type="ECO:0000256" key="1">
    <source>
        <dbReference type="SAM" id="Phobius"/>
    </source>
</evidence>
<feature type="transmembrane region" description="Helical" evidence="1">
    <location>
        <begin position="124"/>
        <end position="141"/>
    </location>
</feature>
<organism evidence="2 3">
    <name type="scientific">Candidatus Yanofskybacteria bacterium RIFCSPHIGHO2_01_FULL_39_8b</name>
    <dbReference type="NCBI Taxonomy" id="1802659"/>
    <lineage>
        <taxon>Bacteria</taxon>
        <taxon>Candidatus Yanofskyibacteriota</taxon>
    </lineage>
</organism>
<dbReference type="Proteomes" id="UP000177594">
    <property type="component" value="Unassembled WGS sequence"/>
</dbReference>
<feature type="transmembrane region" description="Helical" evidence="1">
    <location>
        <begin position="197"/>
        <end position="216"/>
    </location>
</feature>
<feature type="transmembrane region" description="Helical" evidence="1">
    <location>
        <begin position="293"/>
        <end position="326"/>
    </location>
</feature>
<feature type="transmembrane region" description="Helical" evidence="1">
    <location>
        <begin position="338"/>
        <end position="363"/>
    </location>
</feature>
<evidence type="ECO:0000313" key="3">
    <source>
        <dbReference type="Proteomes" id="UP000177594"/>
    </source>
</evidence>
<gene>
    <name evidence="2" type="ORF">A2817_00085</name>
</gene>
<feature type="transmembrane region" description="Helical" evidence="1">
    <location>
        <begin position="468"/>
        <end position="489"/>
    </location>
</feature>
<evidence type="ECO:0000313" key="2">
    <source>
        <dbReference type="EMBL" id="OGM97015.1"/>
    </source>
</evidence>
<name>A0A1F8EAM4_9BACT</name>
<keyword evidence="1" id="KW-0472">Membrane</keyword>
<feature type="transmembrane region" description="Helical" evidence="1">
    <location>
        <begin position="6"/>
        <end position="24"/>
    </location>
</feature>
<keyword evidence="1" id="KW-0812">Transmembrane</keyword>
<feature type="transmembrane region" description="Helical" evidence="1">
    <location>
        <begin position="95"/>
        <end position="118"/>
    </location>
</feature>
<feature type="transmembrane region" description="Helical" evidence="1">
    <location>
        <begin position="172"/>
        <end position="190"/>
    </location>
</feature>
<dbReference type="EMBL" id="MGIZ01000062">
    <property type="protein sequence ID" value="OGM97015.1"/>
    <property type="molecule type" value="Genomic_DNA"/>
</dbReference>
<keyword evidence="1" id="KW-1133">Transmembrane helix</keyword>
<accession>A0A1F8EAM4</accession>
<dbReference type="AlphaFoldDB" id="A0A1F8EAM4"/>
<comment type="caution">
    <text evidence="2">The sequence shown here is derived from an EMBL/GenBank/DDBJ whole genome shotgun (WGS) entry which is preliminary data.</text>
</comment>
<feature type="transmembrane region" description="Helical" evidence="1">
    <location>
        <begin position="443"/>
        <end position="462"/>
    </location>
</feature>
<feature type="transmembrane region" description="Helical" evidence="1">
    <location>
        <begin position="415"/>
        <end position="431"/>
    </location>
</feature>
<sequence length="648" mass="75349">MENFGYNLIFISVLAFGLWFLFLFKTRRAQFMFPNNPKQWADNEMMVYVASKAYEWKWPSKMHCYKDVQYTRMKDMTVLLLVFFQRLLRDKKGPWPLMAALSFPIAISSMLLYVLGSFYWNPKIGLLVATFYIISIWFWELSLFGGHLNVATMFLLLGALFGIKMINDPNSFWIILSGISLGLMLFSSAASWRYLPLFFGSLVYVIYYNTLSISFYDFLEKLSQNYIPIIHLWIFGLLFILNMLTHVFAKNIITFLFRTKFSPFSKLLKNRDNNSLDHYFEKRLYKIKEYPKFVLYFYTFLAAIIFLIGIKVFILIGLGFGFAFLVLTLPDIPQSLRYYFSYIYMSYVTKGTGFGGGTIKEFAKKGITVSGKFRGGGLKWLPKIYFRMAPWHTAIYLIFIATLSIKLFYWPAEQIWVTISLILLSLSPTLWGELTGSVQASRAYSSGVIGYLLFIGYGSYIIAPKFDFFWPLVITYIIVAFIWNLYYFITDIYPSRMTITNLLQSLKKLCIKEFYTPKIIYNKKLIYSIEPGFLKEYKVNFINLLSEAKNGWIVIPPTSSISLSAPESEESLGSEGYRDDPILNYLLDSKSIEKIAAYKFKMLGSSPFWNQEGDVSTYRDLILGEIDENERFKSHAWLVHANKLNIPT</sequence>
<feature type="transmembrane region" description="Helical" evidence="1">
    <location>
        <begin position="228"/>
        <end position="249"/>
    </location>
</feature>
<reference evidence="2 3" key="1">
    <citation type="journal article" date="2016" name="Nat. Commun.">
        <title>Thousands of microbial genomes shed light on interconnected biogeochemical processes in an aquifer system.</title>
        <authorList>
            <person name="Anantharaman K."/>
            <person name="Brown C.T."/>
            <person name="Hug L.A."/>
            <person name="Sharon I."/>
            <person name="Castelle C.J."/>
            <person name="Probst A.J."/>
            <person name="Thomas B.C."/>
            <person name="Singh A."/>
            <person name="Wilkins M.J."/>
            <person name="Karaoz U."/>
            <person name="Brodie E.L."/>
            <person name="Williams K.H."/>
            <person name="Hubbard S.S."/>
            <person name="Banfield J.F."/>
        </authorList>
    </citation>
    <scope>NUCLEOTIDE SEQUENCE [LARGE SCALE GENOMIC DNA]</scope>
</reference>
<evidence type="ECO:0008006" key="4">
    <source>
        <dbReference type="Google" id="ProtNLM"/>
    </source>
</evidence>